<dbReference type="Pfam" id="PF17820">
    <property type="entry name" value="PDZ_6"/>
    <property type="match status" value="1"/>
</dbReference>
<name>A0A383CQA3_9ZZZZ</name>
<reference evidence="2" key="1">
    <citation type="submission" date="2018-05" db="EMBL/GenBank/DDBJ databases">
        <authorList>
            <person name="Lanie J.A."/>
            <person name="Ng W.-L."/>
            <person name="Kazmierczak K.M."/>
            <person name="Andrzejewski T.M."/>
            <person name="Davidsen T.M."/>
            <person name="Wayne K.J."/>
            <person name="Tettelin H."/>
            <person name="Glass J.I."/>
            <person name="Rusch D."/>
            <person name="Podicherti R."/>
            <person name="Tsui H.-C.T."/>
            <person name="Winkler M.E."/>
        </authorList>
    </citation>
    <scope>NUCLEOTIDE SEQUENCE</scope>
</reference>
<evidence type="ECO:0000259" key="1">
    <source>
        <dbReference type="Pfam" id="PF17820"/>
    </source>
</evidence>
<dbReference type="InterPro" id="IPR041489">
    <property type="entry name" value="PDZ_6"/>
</dbReference>
<accession>A0A383CQA3</accession>
<evidence type="ECO:0000313" key="2">
    <source>
        <dbReference type="EMBL" id="SVE33808.1"/>
    </source>
</evidence>
<dbReference type="Gene3D" id="2.30.42.10">
    <property type="match status" value="1"/>
</dbReference>
<dbReference type="AlphaFoldDB" id="A0A383CQA3"/>
<protein>
    <recommendedName>
        <fullName evidence="1">PDZ domain-containing protein</fullName>
    </recommendedName>
</protein>
<feature type="domain" description="PDZ" evidence="1">
    <location>
        <begin position="52"/>
        <end position="97"/>
    </location>
</feature>
<dbReference type="EMBL" id="UINC01210375">
    <property type="protein sequence ID" value="SVE33808.1"/>
    <property type="molecule type" value="Genomic_DNA"/>
</dbReference>
<proteinExistence type="predicted"/>
<feature type="non-terminal residue" evidence="2">
    <location>
        <position position="124"/>
    </location>
</feature>
<sequence length="124" mass="13402">MRDSLCIALFLCLANAALAQAVADLRLFPEDLPSRFGVVGLRAHAVAETLHVSKVRLHSPAADAGLRVGDRVLGALGVRLTDADQLSRLVQSVAPSDAVLFHVLRGSRQLDLPCRVTDRRHLYA</sequence>
<organism evidence="2">
    <name type="scientific">marine metagenome</name>
    <dbReference type="NCBI Taxonomy" id="408172"/>
    <lineage>
        <taxon>unclassified sequences</taxon>
        <taxon>metagenomes</taxon>
        <taxon>ecological metagenomes</taxon>
    </lineage>
</organism>
<dbReference type="SUPFAM" id="SSF50156">
    <property type="entry name" value="PDZ domain-like"/>
    <property type="match status" value="1"/>
</dbReference>
<dbReference type="InterPro" id="IPR036034">
    <property type="entry name" value="PDZ_sf"/>
</dbReference>
<gene>
    <name evidence="2" type="ORF">METZ01_LOCUS486662</name>
</gene>